<dbReference type="PANTHER" id="PTHR13812:SF19">
    <property type="entry name" value="KETIMINE REDUCTASE MU-CRYSTALLIN"/>
    <property type="match status" value="1"/>
</dbReference>
<evidence type="ECO:0008006" key="3">
    <source>
        <dbReference type="Google" id="ProtNLM"/>
    </source>
</evidence>
<dbReference type="Gene3D" id="3.40.50.720">
    <property type="entry name" value="NAD(P)-binding Rossmann-like Domain"/>
    <property type="match status" value="1"/>
</dbReference>
<gene>
    <name evidence="1" type="ORF">SZN_07248</name>
</gene>
<name>G2G7I7_9ACTN</name>
<dbReference type="SUPFAM" id="SSF51735">
    <property type="entry name" value="NAD(P)-binding Rossmann-fold domains"/>
    <property type="match status" value="1"/>
</dbReference>
<comment type="caution">
    <text evidence="1">The sequence shown here is derived from an EMBL/GenBank/DDBJ whole genome shotgun (WGS) entry which is preliminary data.</text>
</comment>
<dbReference type="GO" id="GO:0005737">
    <property type="term" value="C:cytoplasm"/>
    <property type="evidence" value="ECO:0007669"/>
    <property type="project" value="TreeGrafter"/>
</dbReference>
<proteinExistence type="predicted"/>
<dbReference type="InterPro" id="IPR003462">
    <property type="entry name" value="ODC_Mu_crystall"/>
</dbReference>
<accession>G2G7I7</accession>
<dbReference type="PATRIC" id="fig|700597.3.peg.1408"/>
<dbReference type="InterPro" id="IPR023401">
    <property type="entry name" value="ODC_N"/>
</dbReference>
<evidence type="ECO:0000313" key="1">
    <source>
        <dbReference type="EMBL" id="EGX60557.1"/>
    </source>
</evidence>
<evidence type="ECO:0000313" key="2">
    <source>
        <dbReference type="Proteomes" id="UP000004217"/>
    </source>
</evidence>
<sequence>MPIMLSPQDVDDVFDDETFLEECFADVQRLLLGPRRARGADTLVGVPSGRLRLTVRPGAPGPLGRCSTVRIDPAAPATGRLEFVLAEDGSLLGLADAGALDGWRTAVTSGLAARFLAPPGPHVLGLFGAGEQAWACLLVLRHALPSLAVVRVVGRDRVGTKDFALAAGRHTGLEVVAAEDARAGARHADVVVATDGHPPIHADWLTAGALLIDQTDTTRPARPNRPARQAVRSVCLAPTPEAAGCVALGEIVAGRALPRRTGADVVHYRCDDLAGWDTVAASAGLRQAWRRDLGTALSAGRTRR</sequence>
<organism evidence="1 2">
    <name type="scientific">Streptomyces zinciresistens K42</name>
    <dbReference type="NCBI Taxonomy" id="700597"/>
    <lineage>
        <taxon>Bacteria</taxon>
        <taxon>Bacillati</taxon>
        <taxon>Actinomycetota</taxon>
        <taxon>Actinomycetes</taxon>
        <taxon>Kitasatosporales</taxon>
        <taxon>Streptomycetaceae</taxon>
        <taxon>Streptomyces</taxon>
    </lineage>
</organism>
<dbReference type="Proteomes" id="UP000004217">
    <property type="component" value="Unassembled WGS sequence"/>
</dbReference>
<dbReference type="AlphaFoldDB" id="G2G7I7"/>
<dbReference type="Pfam" id="PF02423">
    <property type="entry name" value="OCD_Mu_crystall"/>
    <property type="match status" value="1"/>
</dbReference>
<dbReference type="OrthoDB" id="4218791at2"/>
<dbReference type="EMBL" id="AGBF01000013">
    <property type="protein sequence ID" value="EGX60557.1"/>
    <property type="molecule type" value="Genomic_DNA"/>
</dbReference>
<keyword evidence="2" id="KW-1185">Reference proteome</keyword>
<reference evidence="1 2" key="1">
    <citation type="submission" date="2011-08" db="EMBL/GenBank/DDBJ databases">
        <authorList>
            <person name="Lin Y."/>
            <person name="Hao X."/>
            <person name="Johnstone L."/>
            <person name="Miller S.J."/>
            <person name="Wei G."/>
            <person name="Rensing C."/>
        </authorList>
    </citation>
    <scope>NUCLEOTIDE SEQUENCE [LARGE SCALE GENOMIC DNA]</scope>
    <source>
        <strain evidence="1 2">K42</strain>
    </source>
</reference>
<protein>
    <recommendedName>
        <fullName evidence="3">Ornithine cyclodeaminase</fullName>
    </recommendedName>
</protein>
<dbReference type="Gene3D" id="3.30.1780.10">
    <property type="entry name" value="ornithine cyclodeaminase, domain 1"/>
    <property type="match status" value="1"/>
</dbReference>
<dbReference type="InterPro" id="IPR036291">
    <property type="entry name" value="NAD(P)-bd_dom_sf"/>
</dbReference>
<dbReference type="PANTHER" id="PTHR13812">
    <property type="entry name" value="KETIMINE REDUCTASE MU-CRYSTALLIN"/>
    <property type="match status" value="1"/>
</dbReference>